<evidence type="ECO:0000313" key="2">
    <source>
        <dbReference type="EMBL" id="NWC78897.1"/>
    </source>
</evidence>
<dbReference type="EMBL" id="JACARV010000002">
    <property type="protein sequence ID" value="NWC78897.1"/>
    <property type="molecule type" value="Genomic_DNA"/>
</dbReference>
<feature type="chain" id="PRO_5036333278" evidence="1">
    <location>
        <begin position="20"/>
        <end position="73"/>
    </location>
</feature>
<dbReference type="RefSeq" id="WP_046786815.1">
    <property type="nucleotide sequence ID" value="NZ_JABTYF010000001.1"/>
</dbReference>
<proteinExistence type="predicted"/>
<evidence type="ECO:0000313" key="5">
    <source>
        <dbReference type="Proteomes" id="UP000542695"/>
    </source>
</evidence>
<accession>A0A379KFE5</accession>
<feature type="signal peptide" evidence="1">
    <location>
        <begin position="1"/>
        <end position="19"/>
    </location>
</feature>
<evidence type="ECO:0000313" key="3">
    <source>
        <dbReference type="EMBL" id="SUD66672.1"/>
    </source>
</evidence>
<name>A0A379KFE5_PSEPU</name>
<evidence type="ECO:0000256" key="1">
    <source>
        <dbReference type="SAM" id="SignalP"/>
    </source>
</evidence>
<dbReference type="InterPro" id="IPR010595">
    <property type="entry name" value="DUF1161"/>
</dbReference>
<evidence type="ECO:0000313" key="4">
    <source>
        <dbReference type="Proteomes" id="UP000254602"/>
    </source>
</evidence>
<sequence length="73" mass="7448">MKKLILAVGLMMLAGGALAAGKPCEELKAEIAAKLDAKGVKGYTLEIVSKGDPAGKVVGSCEGGSKEIVYRRG</sequence>
<reference evidence="2 5" key="2">
    <citation type="submission" date="2020-04" db="EMBL/GenBank/DDBJ databases">
        <title>Molecular characterization of pseudomonads from Agaricus bisporus reveal novel blotch 2 pathogens in Western Europe.</title>
        <authorList>
            <person name="Taparia T."/>
            <person name="Krijger M."/>
            <person name="Haynes E."/>
            <person name="Elpinstone J.G."/>
            <person name="Noble R."/>
            <person name="Van Der Wolf J."/>
        </authorList>
    </citation>
    <scope>NUCLEOTIDE SEQUENCE [LARGE SCALE GENOMIC DNA]</scope>
    <source>
        <strain evidence="2 5">P7765</strain>
    </source>
</reference>
<dbReference type="Proteomes" id="UP000542695">
    <property type="component" value="Unassembled WGS sequence"/>
</dbReference>
<protein>
    <submittedName>
        <fullName evidence="2">DUF1161 domain-containing protein</fullName>
    </submittedName>
    <submittedName>
        <fullName evidence="3">Protein of uncharacterized function (DUF1161)</fullName>
    </submittedName>
</protein>
<organism evidence="3 4">
    <name type="scientific">Pseudomonas putida</name>
    <name type="common">Arthrobacter siderocapsulatus</name>
    <dbReference type="NCBI Taxonomy" id="303"/>
    <lineage>
        <taxon>Bacteria</taxon>
        <taxon>Pseudomonadati</taxon>
        <taxon>Pseudomonadota</taxon>
        <taxon>Gammaproteobacteria</taxon>
        <taxon>Pseudomonadales</taxon>
        <taxon>Pseudomonadaceae</taxon>
        <taxon>Pseudomonas</taxon>
    </lineage>
</organism>
<dbReference type="Pfam" id="PF06649">
    <property type="entry name" value="DUF1161"/>
    <property type="match status" value="1"/>
</dbReference>
<dbReference type="EMBL" id="UGUY01000001">
    <property type="protein sequence ID" value="SUD66672.1"/>
    <property type="molecule type" value="Genomic_DNA"/>
</dbReference>
<dbReference type="Proteomes" id="UP000254602">
    <property type="component" value="Unassembled WGS sequence"/>
</dbReference>
<dbReference type="AlphaFoldDB" id="A0A379KFE5"/>
<reference evidence="3 4" key="1">
    <citation type="submission" date="2018-06" db="EMBL/GenBank/DDBJ databases">
        <authorList>
            <consortium name="Pathogen Informatics"/>
            <person name="Doyle S."/>
        </authorList>
    </citation>
    <scope>NUCLEOTIDE SEQUENCE [LARGE SCALE GENOMIC DNA]</scope>
    <source>
        <strain evidence="3 4">NCTC7914</strain>
    </source>
</reference>
<gene>
    <name evidence="2" type="ORF">HX798_01190</name>
    <name evidence="3" type="ORF">NCTC7914_00734</name>
</gene>
<keyword evidence="1" id="KW-0732">Signal</keyword>